<evidence type="ECO:0000313" key="1">
    <source>
        <dbReference type="EMBL" id="VEA76982.1"/>
    </source>
</evidence>
<accession>A0A3S5DG51</accession>
<evidence type="ECO:0000313" key="2">
    <source>
        <dbReference type="Proteomes" id="UP000275676"/>
    </source>
</evidence>
<name>A0A3S5DG51_SALER</name>
<dbReference type="AlphaFoldDB" id="A0A3S5DG51"/>
<dbReference type="Proteomes" id="UP000275676">
    <property type="component" value="Chromosome"/>
</dbReference>
<proteinExistence type="predicted"/>
<reference evidence="1 2" key="1">
    <citation type="submission" date="2018-12" db="EMBL/GenBank/DDBJ databases">
        <authorList>
            <consortium name="Pathogen Informatics"/>
        </authorList>
    </citation>
    <scope>NUCLEOTIDE SEQUENCE [LARGE SCALE GENOMIC DNA]</scope>
    <source>
        <strain evidence="1 2">NCTC10047</strain>
    </source>
</reference>
<organism evidence="1 2">
    <name type="scientific">Salmonella enterica subsp. arizonae</name>
    <dbReference type="NCBI Taxonomy" id="59203"/>
    <lineage>
        <taxon>Bacteria</taxon>
        <taxon>Pseudomonadati</taxon>
        <taxon>Pseudomonadota</taxon>
        <taxon>Gammaproteobacteria</taxon>
        <taxon>Enterobacterales</taxon>
        <taxon>Enterobacteriaceae</taxon>
        <taxon>Salmonella</taxon>
    </lineage>
</organism>
<sequence length="118" mass="13675">MKDVKDIFLKYVIKHKSTLVACANRIHTRLDSDYFQIKQSKKCNSTTIGHFYFTISRCARYPFFRRKPELYCQPDGSCKRAVYGAWMADSSSDQIATLNQKLSGFAPSMPHSYQDSMR</sequence>
<gene>
    <name evidence="1" type="ORF">NCTC10047_02888</name>
</gene>
<dbReference type="EMBL" id="LR134156">
    <property type="protein sequence ID" value="VEA76982.1"/>
    <property type="molecule type" value="Genomic_DNA"/>
</dbReference>
<protein>
    <submittedName>
        <fullName evidence="1">Integrase</fullName>
    </submittedName>
</protein>